<organism evidence="1 2">
    <name type="scientific">Microctonus hyperodae</name>
    <name type="common">Parasitoid wasp</name>
    <dbReference type="NCBI Taxonomy" id="165561"/>
    <lineage>
        <taxon>Eukaryota</taxon>
        <taxon>Metazoa</taxon>
        <taxon>Ecdysozoa</taxon>
        <taxon>Arthropoda</taxon>
        <taxon>Hexapoda</taxon>
        <taxon>Insecta</taxon>
        <taxon>Pterygota</taxon>
        <taxon>Neoptera</taxon>
        <taxon>Endopterygota</taxon>
        <taxon>Hymenoptera</taxon>
        <taxon>Apocrita</taxon>
        <taxon>Ichneumonoidea</taxon>
        <taxon>Braconidae</taxon>
        <taxon>Euphorinae</taxon>
        <taxon>Microctonus</taxon>
    </lineage>
</organism>
<evidence type="ECO:0000313" key="1">
    <source>
        <dbReference type="EMBL" id="KAK0157257.1"/>
    </source>
</evidence>
<dbReference type="Proteomes" id="UP001168972">
    <property type="component" value="Unassembled WGS sequence"/>
</dbReference>
<reference evidence="1" key="1">
    <citation type="journal article" date="2023" name="bioRxiv">
        <title>Scaffold-level genome assemblies of two parasitoid biocontrol wasps reveal the parthenogenesis mechanism and an associated novel virus.</title>
        <authorList>
            <person name="Inwood S."/>
            <person name="Skelly J."/>
            <person name="Guhlin J."/>
            <person name="Harrop T."/>
            <person name="Goldson S."/>
            <person name="Dearden P."/>
        </authorList>
    </citation>
    <scope>NUCLEOTIDE SEQUENCE</scope>
    <source>
        <strain evidence="1">Lincoln</strain>
        <tissue evidence="1">Whole body</tissue>
    </source>
</reference>
<keyword evidence="2" id="KW-1185">Reference proteome</keyword>
<proteinExistence type="predicted"/>
<gene>
    <name evidence="1" type="ORF">PV327_011298</name>
</gene>
<dbReference type="AlphaFoldDB" id="A0AA39C3N4"/>
<sequence length="84" mass="9841">MFPTESLKTFYVGSKSKAVSRTNESMAFRGKLVDMYRNKLRQMKVLVKIEKIPETEVSRLESDNEDVEKKVEHSIEWLNVHLNP</sequence>
<evidence type="ECO:0000313" key="2">
    <source>
        <dbReference type="Proteomes" id="UP001168972"/>
    </source>
</evidence>
<name>A0AA39C3N4_MICHY</name>
<dbReference type="EMBL" id="JAQQBR010002146">
    <property type="protein sequence ID" value="KAK0157257.1"/>
    <property type="molecule type" value="Genomic_DNA"/>
</dbReference>
<protein>
    <submittedName>
        <fullName evidence="1">Uncharacterized protein</fullName>
    </submittedName>
</protein>
<reference evidence="1" key="2">
    <citation type="submission" date="2023-03" db="EMBL/GenBank/DDBJ databases">
        <authorList>
            <person name="Inwood S.N."/>
            <person name="Skelly J.G."/>
            <person name="Guhlin J."/>
            <person name="Harrop T.W.R."/>
            <person name="Goldson S.G."/>
            <person name="Dearden P.K."/>
        </authorList>
    </citation>
    <scope>NUCLEOTIDE SEQUENCE</scope>
    <source>
        <strain evidence="1">Lincoln</strain>
        <tissue evidence="1">Whole body</tissue>
    </source>
</reference>
<accession>A0AA39C3N4</accession>
<comment type="caution">
    <text evidence="1">The sequence shown here is derived from an EMBL/GenBank/DDBJ whole genome shotgun (WGS) entry which is preliminary data.</text>
</comment>